<organism evidence="2 3">
    <name type="scientific">Wenjunlia vitaminophila</name>
    <name type="common">Streptomyces vitaminophilus</name>
    <dbReference type="NCBI Taxonomy" id="76728"/>
    <lineage>
        <taxon>Bacteria</taxon>
        <taxon>Bacillati</taxon>
        <taxon>Actinomycetota</taxon>
        <taxon>Actinomycetes</taxon>
        <taxon>Kitasatosporales</taxon>
        <taxon>Streptomycetaceae</taxon>
        <taxon>Wenjunlia</taxon>
    </lineage>
</organism>
<dbReference type="RefSeq" id="WP_058032861.1">
    <property type="nucleotide sequence ID" value="NZ_LLZU01000018.1"/>
</dbReference>
<dbReference type="STRING" id="76728.AQ490_23255"/>
<keyword evidence="3" id="KW-1185">Reference proteome</keyword>
<evidence type="ECO:0000313" key="2">
    <source>
        <dbReference type="EMBL" id="KRV48792.1"/>
    </source>
</evidence>
<feature type="domain" description="Phage head morphogenesis" evidence="1">
    <location>
        <begin position="655"/>
        <end position="766"/>
    </location>
</feature>
<name>A0A0T6LS18_WENVI</name>
<reference evidence="2 3" key="1">
    <citation type="submission" date="2015-10" db="EMBL/GenBank/DDBJ databases">
        <title>Draft genome sequence of pyrrolomycin-producing Streptomyces vitaminophilus.</title>
        <authorList>
            <person name="Graham D.E."/>
            <person name="Mahan K.M."/>
            <person name="Klingeman D.M."/>
            <person name="Hettich R.L."/>
            <person name="Parry R.J."/>
        </authorList>
    </citation>
    <scope>NUCLEOTIDE SEQUENCE [LARGE SCALE GENOMIC DNA]</scope>
    <source>
        <strain evidence="2 3">ATCC 31673</strain>
    </source>
</reference>
<accession>A0A0T6LS18</accession>
<proteinExistence type="predicted"/>
<dbReference type="EMBL" id="LLZU01000018">
    <property type="protein sequence ID" value="KRV48792.1"/>
    <property type="molecule type" value="Genomic_DNA"/>
</dbReference>
<comment type="caution">
    <text evidence="2">The sequence shown here is derived from an EMBL/GenBank/DDBJ whole genome shotgun (WGS) entry which is preliminary data.</text>
</comment>
<gene>
    <name evidence="2" type="ORF">AQ490_23255</name>
</gene>
<evidence type="ECO:0000313" key="3">
    <source>
        <dbReference type="Proteomes" id="UP000050867"/>
    </source>
</evidence>
<dbReference type="InterPro" id="IPR006944">
    <property type="entry name" value="Phage/GTA_portal"/>
</dbReference>
<dbReference type="Pfam" id="PF04860">
    <property type="entry name" value="Phage_portal"/>
    <property type="match status" value="1"/>
</dbReference>
<dbReference type="Proteomes" id="UP000050867">
    <property type="component" value="Unassembled WGS sequence"/>
</dbReference>
<sequence>MGRLRDVADALFGRRAVGGLDTLRDRRPITVASIGGQQSLTLDLDAEARGYAHSAVAYRCVEAIASNCASVPLTVHRPDGEVIDGHPVERLFNKRPSRLMNARVFKSIVFQQLELAGQSFVWLDRGETGTGPVTEMHPVFDPVDVIVSKPLAQRPSVADVIGFVVRRLDGQQVPVLPEEMLWLRYPAPFDPLLALAPWKAARHAVDMDAYAREWQRSSYANGATPKGVVYLGPMEDQEFAATKAAWRASMQGPEGAGKNLLVRSAPGAGPGSGRGIEYVRVQLTPEEMDYLESRMANSAEVMLAFGVPHDYLAAGTTYENRAAAKATLWSDTLKPKLEIVASDVDRLLLPSDSEEAAFDLSGVDALQEGQDSKANRARAAMYADITTVDEARGTLGLDPLPGGIGQMTLTPYRAQFAPVQGTPSGDEARSWDADFSRLLAPPPDLDAVVSRAVEGALVRLLGTVAPQVAARPTPARLELTRADDAPSSPSVAEIRAAYDDLEAAGRAAVRRLAREQRERVLRDFDRLMAKPQRSAEWLASVQAEARALADEVVLEPPDPEQVPAARLTDMDVATGPAGWEERIRVRDLFDGRYWRRRTGELLRPFVERAFRRGGASITASFDLDEPAVADMLRDRIDELAGQVTATTEQVLRSQLLAAGIADGESIPELRARLQAVFTNLSDFRATMIARTESVGGYNAAAVHAALEAGAVRKTWLATDDARTRPTHRSANGKTVPLNRTFPLTQSRWPADPAAPAAQSIQCRCALTFQFDEES</sequence>
<protein>
    <recommendedName>
        <fullName evidence="1">Phage head morphogenesis domain-containing protein</fullName>
    </recommendedName>
</protein>
<dbReference type="InterPro" id="IPR006528">
    <property type="entry name" value="Phage_head_morphogenesis_dom"/>
</dbReference>
<dbReference type="AlphaFoldDB" id="A0A0T6LS18"/>
<evidence type="ECO:0000259" key="1">
    <source>
        <dbReference type="Pfam" id="PF04233"/>
    </source>
</evidence>
<dbReference type="Pfam" id="PF04233">
    <property type="entry name" value="Phage_Mu_F"/>
    <property type="match status" value="1"/>
</dbReference>